<dbReference type="STRING" id="314344.AL013_04780"/>
<feature type="domain" description="ATP synthase F1 complex delta/epsilon subunit N-terminal" evidence="12">
    <location>
        <begin position="15"/>
        <end position="97"/>
    </location>
</feature>
<comment type="similarity">
    <text evidence="3 9 10">Belongs to the ATPase epsilon chain family.</text>
</comment>
<evidence type="ECO:0000313" key="13">
    <source>
        <dbReference type="EMBL" id="EAU56164.1"/>
    </source>
</evidence>
<comment type="caution">
    <text evidence="13">The sequence shown here is derived from an EMBL/GenBank/DDBJ whole genome shotgun (WGS) entry which is preliminary data.</text>
</comment>
<dbReference type="Pfam" id="PF00401">
    <property type="entry name" value="ATP-synt_DE"/>
    <property type="match status" value="1"/>
</dbReference>
<comment type="subcellular location">
    <subcellularLocation>
        <location evidence="9">Cell membrane</location>
        <topology evidence="9">Peripheral membrane protein</topology>
    </subcellularLocation>
    <subcellularLocation>
        <location evidence="2">Endomembrane system</location>
        <topology evidence="2">Peripheral membrane protein</topology>
    </subcellularLocation>
</comment>
<dbReference type="GO" id="GO:0012505">
    <property type="term" value="C:endomembrane system"/>
    <property type="evidence" value="ECO:0007669"/>
    <property type="project" value="UniProtKB-SubCell"/>
</dbReference>
<dbReference type="RefSeq" id="WP_009851308.1">
    <property type="nucleotide sequence ID" value="NZ_DS022295.1"/>
</dbReference>
<comment type="subunit">
    <text evidence="9 10">F-type ATPases have 2 components, CF(1) - the catalytic core - and CF(0) - the membrane proton channel. CF(1) has five subunits: alpha(3), beta(3), gamma(1), delta(1), epsilon(1). CF(0) has three main subunits: a, b and c.</text>
</comment>
<evidence type="ECO:0000313" key="14">
    <source>
        <dbReference type="Proteomes" id="UP000005297"/>
    </source>
</evidence>
<dbReference type="AlphaFoldDB" id="Q0F2X7"/>
<dbReference type="HAMAP" id="MF_00530">
    <property type="entry name" value="ATP_synth_epsil_bac"/>
    <property type="match status" value="1"/>
</dbReference>
<dbReference type="Pfam" id="PF02823">
    <property type="entry name" value="ATP-synt_DE_N"/>
    <property type="match status" value="1"/>
</dbReference>
<dbReference type="InParanoid" id="Q0F2X7"/>
<dbReference type="PANTHER" id="PTHR13822">
    <property type="entry name" value="ATP SYNTHASE DELTA/EPSILON CHAIN"/>
    <property type="match status" value="1"/>
</dbReference>
<evidence type="ECO:0000256" key="8">
    <source>
        <dbReference type="ARBA" id="ARBA00023310"/>
    </source>
</evidence>
<evidence type="ECO:0000256" key="7">
    <source>
        <dbReference type="ARBA" id="ARBA00023196"/>
    </source>
</evidence>
<keyword evidence="6 9" id="KW-0472">Membrane</keyword>
<evidence type="ECO:0000256" key="2">
    <source>
        <dbReference type="ARBA" id="ARBA00004184"/>
    </source>
</evidence>
<dbReference type="InterPro" id="IPR001469">
    <property type="entry name" value="ATP_synth_F1_dsu/esu"/>
</dbReference>
<evidence type="ECO:0000256" key="5">
    <source>
        <dbReference type="ARBA" id="ARBA00023065"/>
    </source>
</evidence>
<dbReference type="HOGENOM" id="CLU_084338_1_1_0"/>
<evidence type="ECO:0000256" key="9">
    <source>
        <dbReference type="HAMAP-Rule" id="MF_00530"/>
    </source>
</evidence>
<keyword evidence="14" id="KW-1185">Reference proteome</keyword>
<keyword evidence="8 9" id="KW-0066">ATP synthesis</keyword>
<keyword evidence="9" id="KW-0375">Hydrogen ion transport</keyword>
<evidence type="ECO:0000256" key="1">
    <source>
        <dbReference type="ARBA" id="ARBA00003543"/>
    </source>
</evidence>
<dbReference type="NCBIfam" id="TIGR01216">
    <property type="entry name" value="ATP_synt_epsi"/>
    <property type="match status" value="1"/>
</dbReference>
<gene>
    <name evidence="9" type="primary">atpC</name>
    <name evidence="13" type="ORF">SPV1_05068</name>
</gene>
<dbReference type="SUPFAM" id="SSF51344">
    <property type="entry name" value="Epsilon subunit of F1F0-ATP synthase N-terminal domain"/>
    <property type="match status" value="1"/>
</dbReference>
<dbReference type="GO" id="GO:0046933">
    <property type="term" value="F:proton-transporting ATP synthase activity, rotational mechanism"/>
    <property type="evidence" value="ECO:0007669"/>
    <property type="project" value="UniProtKB-UniRule"/>
</dbReference>
<protein>
    <recommendedName>
        <fullName evidence="9">ATP synthase epsilon chain</fullName>
    </recommendedName>
    <alternativeName>
        <fullName evidence="9">ATP synthase F1 sector epsilon subunit</fullName>
    </alternativeName>
    <alternativeName>
        <fullName evidence="9">F-ATPase epsilon subunit</fullName>
    </alternativeName>
</protein>
<keyword evidence="5 9" id="KW-0406">Ion transport</keyword>
<dbReference type="GO" id="GO:0005886">
    <property type="term" value="C:plasma membrane"/>
    <property type="evidence" value="ECO:0007669"/>
    <property type="project" value="UniProtKB-SubCell"/>
</dbReference>
<dbReference type="InterPro" id="IPR036771">
    <property type="entry name" value="ATPsynth_dsu/esu_N"/>
</dbReference>
<dbReference type="EMBL" id="AATS01000001">
    <property type="protein sequence ID" value="EAU56164.1"/>
    <property type="molecule type" value="Genomic_DNA"/>
</dbReference>
<dbReference type="InterPro" id="IPR020546">
    <property type="entry name" value="ATP_synth_F1_dsu/esu_N"/>
</dbReference>
<evidence type="ECO:0000256" key="3">
    <source>
        <dbReference type="ARBA" id="ARBA00005712"/>
    </source>
</evidence>
<reference evidence="13 14" key="1">
    <citation type="submission" date="2006-09" db="EMBL/GenBank/DDBJ databases">
        <authorList>
            <person name="Emerson D."/>
            <person name="Ferriera S."/>
            <person name="Johnson J."/>
            <person name="Kravitz S."/>
            <person name="Halpern A."/>
            <person name="Remington K."/>
            <person name="Beeson K."/>
            <person name="Tran B."/>
            <person name="Rogers Y.-H."/>
            <person name="Friedman R."/>
            <person name="Venter J.C."/>
        </authorList>
    </citation>
    <scope>NUCLEOTIDE SEQUENCE [LARGE SCALE GENOMIC DNA]</scope>
    <source>
        <strain evidence="13 14">PV-1</strain>
    </source>
</reference>
<evidence type="ECO:0000256" key="4">
    <source>
        <dbReference type="ARBA" id="ARBA00022448"/>
    </source>
</evidence>
<evidence type="ECO:0000259" key="12">
    <source>
        <dbReference type="Pfam" id="PF02823"/>
    </source>
</evidence>
<dbReference type="InterPro" id="IPR020547">
    <property type="entry name" value="ATP_synth_F1_esu_C"/>
</dbReference>
<proteinExistence type="inferred from homology"/>
<keyword evidence="7 9" id="KW-0139">CF(1)</keyword>
<name>Q0F2X7_9PROT</name>
<organism evidence="13 14">
    <name type="scientific">Mariprofundus ferrooxydans PV-1</name>
    <dbReference type="NCBI Taxonomy" id="314345"/>
    <lineage>
        <taxon>Bacteria</taxon>
        <taxon>Pseudomonadati</taxon>
        <taxon>Pseudomonadota</taxon>
        <taxon>Candidatius Mariprofundia</taxon>
        <taxon>Mariprofundales</taxon>
        <taxon>Mariprofundaceae</taxon>
        <taxon>Mariprofundus</taxon>
    </lineage>
</organism>
<dbReference type="GO" id="GO:0005524">
    <property type="term" value="F:ATP binding"/>
    <property type="evidence" value="ECO:0007669"/>
    <property type="project" value="UniProtKB-UniRule"/>
</dbReference>
<keyword evidence="4 9" id="KW-0813">Transport</keyword>
<evidence type="ECO:0000256" key="10">
    <source>
        <dbReference type="RuleBase" id="RU003656"/>
    </source>
</evidence>
<dbReference type="eggNOG" id="COG0355">
    <property type="taxonomic scope" value="Bacteria"/>
</dbReference>
<keyword evidence="9" id="KW-1003">Cell membrane</keyword>
<feature type="domain" description="ATP synthase epsilon subunit C-terminal" evidence="11">
    <location>
        <begin position="103"/>
        <end position="143"/>
    </location>
</feature>
<dbReference type="CDD" id="cd12152">
    <property type="entry name" value="F1-ATPase_delta"/>
    <property type="match status" value="1"/>
</dbReference>
<accession>Q0F2X7</accession>
<evidence type="ECO:0000259" key="11">
    <source>
        <dbReference type="Pfam" id="PF00401"/>
    </source>
</evidence>
<evidence type="ECO:0000256" key="6">
    <source>
        <dbReference type="ARBA" id="ARBA00023136"/>
    </source>
</evidence>
<dbReference type="GO" id="GO:0045259">
    <property type="term" value="C:proton-transporting ATP synthase complex"/>
    <property type="evidence" value="ECO:0007669"/>
    <property type="project" value="UniProtKB-KW"/>
</dbReference>
<dbReference type="Gene3D" id="2.60.15.10">
    <property type="entry name" value="F0F1 ATP synthase delta/epsilon subunit, N-terminal"/>
    <property type="match status" value="1"/>
</dbReference>
<sequence length="151" mass="16476">MSTLDNGNIVNRHMMHVLVATAEEEVYRGDALRVVAPGTAGSLAILPNHAPLLATIRAGVLRIDCCHEKQEQRCLHVVVIGGFLEVHANNVTILADAIERAHDIDEARAQKALHQAQSEAQTTGHTERTMLALEVSLARLQVVRQRLGGNR</sequence>
<comment type="function">
    <text evidence="1 9">Produces ATP from ADP in the presence of a proton gradient across the membrane.</text>
</comment>
<dbReference type="Proteomes" id="UP000005297">
    <property type="component" value="Unassembled WGS sequence"/>
</dbReference>
<dbReference type="PANTHER" id="PTHR13822:SF10">
    <property type="entry name" value="ATP SYNTHASE EPSILON CHAIN, CHLOROPLASTIC"/>
    <property type="match status" value="1"/>
</dbReference>